<dbReference type="EMBL" id="FXZK01000003">
    <property type="protein sequence ID" value="SMY08009.1"/>
    <property type="molecule type" value="Genomic_DNA"/>
</dbReference>
<evidence type="ECO:0000313" key="2">
    <source>
        <dbReference type="EMBL" id="SMY08009.1"/>
    </source>
</evidence>
<dbReference type="Proteomes" id="UP000201613">
    <property type="component" value="Unassembled WGS sequence"/>
</dbReference>
<sequence>MLKLVLSFVTLVTVATASWAQPVRIDAYQNGQGFMFKDSGICWVLMPRHLLDDLDDRFEAETSPAPSLFGNGTAFADFWDGMDFAIGNLRQAAGDTACTASLEDISQTRLVAGRVQRGFLRYVEIGGNVVDYPMTIVDTGDHKTFDAEFTRAGDRAFQGMSGGFFFAQGQPVGMVVRSPDGGLRMTFIRIEEIAFATRQWLAGRSRNVVLVPNAQAAERGQLPLRLLDYGTPPVSPDTSAEGLANATGAYHFDFTGPTTLTFGVGEGAAAVGVSRVRVVSEGDGAKPLGIRIMIDPSEGGGNPQRFARGEMAPDGTFDTSDRAERFARRVIIAIDSVQGAGPVRIDRVEVY</sequence>
<evidence type="ECO:0000256" key="1">
    <source>
        <dbReference type="SAM" id="SignalP"/>
    </source>
</evidence>
<reference evidence="2 3" key="1">
    <citation type="submission" date="2017-05" db="EMBL/GenBank/DDBJ databases">
        <authorList>
            <person name="Song R."/>
            <person name="Chenine A.L."/>
            <person name="Ruprecht R.M."/>
        </authorList>
    </citation>
    <scope>NUCLEOTIDE SEQUENCE [LARGE SCALE GENOMIC DNA]</scope>
    <source>
        <strain evidence="2 3">CECT 8899</strain>
    </source>
</reference>
<name>A0A238LEA8_9RHOB</name>
<gene>
    <name evidence="2" type="ORF">LOM8899_02155</name>
</gene>
<feature type="signal peptide" evidence="1">
    <location>
        <begin position="1"/>
        <end position="20"/>
    </location>
</feature>
<feature type="chain" id="PRO_5012444089" evidence="1">
    <location>
        <begin position="21"/>
        <end position="351"/>
    </location>
</feature>
<dbReference type="AlphaFoldDB" id="A0A238LEA8"/>
<protein>
    <submittedName>
        <fullName evidence="2">Uncharacterized protein</fullName>
    </submittedName>
</protein>
<keyword evidence="1" id="KW-0732">Signal</keyword>
<organism evidence="2 3">
    <name type="scientific">Flavimaricola marinus</name>
    <dbReference type="NCBI Taxonomy" id="1819565"/>
    <lineage>
        <taxon>Bacteria</taxon>
        <taxon>Pseudomonadati</taxon>
        <taxon>Pseudomonadota</taxon>
        <taxon>Alphaproteobacteria</taxon>
        <taxon>Rhodobacterales</taxon>
        <taxon>Paracoccaceae</taxon>
        <taxon>Flavimaricola</taxon>
    </lineage>
</organism>
<keyword evidence="3" id="KW-1185">Reference proteome</keyword>
<proteinExistence type="predicted"/>
<accession>A0A238LEA8</accession>
<evidence type="ECO:0000313" key="3">
    <source>
        <dbReference type="Proteomes" id="UP000201613"/>
    </source>
</evidence>